<name>A0A1B6BXL3_9HEMI</name>
<dbReference type="PANTHER" id="PTHR21435:SF1">
    <property type="entry name" value="MITOCHONDRIAL IMPORT INNER MEMBRANE TRANSLOCASE SUBUNIT TIM29"/>
    <property type="match status" value="1"/>
</dbReference>
<dbReference type="InterPro" id="IPR019322">
    <property type="entry name" value="TIMM29"/>
</dbReference>
<evidence type="ECO:0000313" key="1">
    <source>
        <dbReference type="EMBL" id="JAS06006.1"/>
    </source>
</evidence>
<dbReference type="Pfam" id="PF10171">
    <property type="entry name" value="Tim29"/>
    <property type="match status" value="1"/>
</dbReference>
<proteinExistence type="predicted"/>
<sequence length="215" mass="25049">MFIYRRQVSLCKKTGLLTPLKNFYSNNFLNRKSNLLNIKFNNLTTSSDNNKTTLVARITKFSADLLRDYKEVVKDVIVEVKEKPRKAATIATTLGLLFYCGKLNPDEISFRTNVLNCIHDIMLIGKPVRNPASEQHLIFLETCYNQGLLRRFSFGIFSVIWLDNYNSNLGLYKTSVPYLKPKITTYWDRIIDIGFLNKWWILNNKMIDYDVNPSE</sequence>
<dbReference type="AlphaFoldDB" id="A0A1B6BXL3"/>
<gene>
    <name evidence="1" type="ORF">g.3645</name>
</gene>
<protein>
    <recommendedName>
        <fullName evidence="2">Mitochondrial import inner membrane translocase subunit Tim29</fullName>
    </recommendedName>
</protein>
<reference evidence="1" key="1">
    <citation type="submission" date="2015-12" db="EMBL/GenBank/DDBJ databases">
        <title>De novo transcriptome assembly of four potential Pierce s Disease insect vectors from Arizona vineyards.</title>
        <authorList>
            <person name="Tassone E.E."/>
        </authorList>
    </citation>
    <scope>NUCLEOTIDE SEQUENCE</scope>
</reference>
<accession>A0A1B6BXL3</accession>
<dbReference type="PANTHER" id="PTHR21435">
    <property type="entry name" value="MITOCHONDRIAL IMPORT INNER MEMBRANE TRANSLOCASE SUBUNIT TIM29"/>
    <property type="match status" value="1"/>
</dbReference>
<evidence type="ECO:0008006" key="2">
    <source>
        <dbReference type="Google" id="ProtNLM"/>
    </source>
</evidence>
<organism evidence="1">
    <name type="scientific">Clastoptera arizonana</name>
    <name type="common">Arizona spittle bug</name>
    <dbReference type="NCBI Taxonomy" id="38151"/>
    <lineage>
        <taxon>Eukaryota</taxon>
        <taxon>Metazoa</taxon>
        <taxon>Ecdysozoa</taxon>
        <taxon>Arthropoda</taxon>
        <taxon>Hexapoda</taxon>
        <taxon>Insecta</taxon>
        <taxon>Pterygota</taxon>
        <taxon>Neoptera</taxon>
        <taxon>Paraneoptera</taxon>
        <taxon>Hemiptera</taxon>
        <taxon>Auchenorrhyncha</taxon>
        <taxon>Cercopoidea</taxon>
        <taxon>Clastopteridae</taxon>
        <taxon>Clastoptera</taxon>
    </lineage>
</organism>
<dbReference type="EMBL" id="GEDC01031292">
    <property type="protein sequence ID" value="JAS06006.1"/>
    <property type="molecule type" value="Transcribed_RNA"/>
</dbReference>
<dbReference type="GO" id="GO:0042721">
    <property type="term" value="C:TIM22 mitochondrial import inner membrane insertion complex"/>
    <property type="evidence" value="ECO:0007669"/>
    <property type="project" value="InterPro"/>
</dbReference>
<dbReference type="GO" id="GO:0045039">
    <property type="term" value="P:protein insertion into mitochondrial inner membrane"/>
    <property type="evidence" value="ECO:0007669"/>
    <property type="project" value="TreeGrafter"/>
</dbReference>